<dbReference type="OrthoDB" id="3860121at2759"/>
<evidence type="ECO:0000259" key="2">
    <source>
        <dbReference type="PROSITE" id="PS51184"/>
    </source>
</evidence>
<feature type="domain" description="JmjC" evidence="2">
    <location>
        <begin position="353"/>
        <end position="506"/>
    </location>
</feature>
<dbReference type="Proteomes" id="UP000799291">
    <property type="component" value="Unassembled WGS sequence"/>
</dbReference>
<reference evidence="3" key="1">
    <citation type="journal article" date="2020" name="Stud. Mycol.">
        <title>101 Dothideomycetes genomes: a test case for predicting lifestyles and emergence of pathogens.</title>
        <authorList>
            <person name="Haridas S."/>
            <person name="Albert R."/>
            <person name="Binder M."/>
            <person name="Bloem J."/>
            <person name="Labutti K."/>
            <person name="Salamov A."/>
            <person name="Andreopoulos B."/>
            <person name="Baker S."/>
            <person name="Barry K."/>
            <person name="Bills G."/>
            <person name="Bluhm B."/>
            <person name="Cannon C."/>
            <person name="Castanera R."/>
            <person name="Culley D."/>
            <person name="Daum C."/>
            <person name="Ezra D."/>
            <person name="Gonzalez J."/>
            <person name="Henrissat B."/>
            <person name="Kuo A."/>
            <person name="Liang C."/>
            <person name="Lipzen A."/>
            <person name="Lutzoni F."/>
            <person name="Magnuson J."/>
            <person name="Mondo S."/>
            <person name="Nolan M."/>
            <person name="Ohm R."/>
            <person name="Pangilinan J."/>
            <person name="Park H.-J."/>
            <person name="Ramirez L."/>
            <person name="Alfaro M."/>
            <person name="Sun H."/>
            <person name="Tritt A."/>
            <person name="Yoshinaga Y."/>
            <person name="Zwiers L.-H."/>
            <person name="Turgeon B."/>
            <person name="Goodwin S."/>
            <person name="Spatafora J."/>
            <person name="Crous P."/>
            <person name="Grigoriev I."/>
        </authorList>
    </citation>
    <scope>NUCLEOTIDE SEQUENCE</scope>
    <source>
        <strain evidence="3">CBS 122367</strain>
    </source>
</reference>
<dbReference type="PROSITE" id="PS51184">
    <property type="entry name" value="JMJC"/>
    <property type="match status" value="1"/>
</dbReference>
<feature type="region of interest" description="Disordered" evidence="1">
    <location>
        <begin position="566"/>
        <end position="587"/>
    </location>
</feature>
<keyword evidence="4" id="KW-1185">Reference proteome</keyword>
<dbReference type="EMBL" id="MU005619">
    <property type="protein sequence ID" value="KAF2677758.1"/>
    <property type="molecule type" value="Genomic_DNA"/>
</dbReference>
<evidence type="ECO:0000313" key="3">
    <source>
        <dbReference type="EMBL" id="KAF2677758.1"/>
    </source>
</evidence>
<dbReference type="InterPro" id="IPR003347">
    <property type="entry name" value="JmjC_dom"/>
</dbReference>
<accession>A0A6G1II43</accession>
<name>A0A6G1II43_9PLEO</name>
<gene>
    <name evidence="3" type="ORF">K458DRAFT_423696</name>
</gene>
<dbReference type="SUPFAM" id="SSF51197">
    <property type="entry name" value="Clavaminate synthase-like"/>
    <property type="match status" value="1"/>
</dbReference>
<organism evidence="3 4">
    <name type="scientific">Lentithecium fluviatile CBS 122367</name>
    <dbReference type="NCBI Taxonomy" id="1168545"/>
    <lineage>
        <taxon>Eukaryota</taxon>
        <taxon>Fungi</taxon>
        <taxon>Dikarya</taxon>
        <taxon>Ascomycota</taxon>
        <taxon>Pezizomycotina</taxon>
        <taxon>Dothideomycetes</taxon>
        <taxon>Pleosporomycetidae</taxon>
        <taxon>Pleosporales</taxon>
        <taxon>Massarineae</taxon>
        <taxon>Lentitheciaceae</taxon>
        <taxon>Lentithecium</taxon>
    </lineage>
</organism>
<protein>
    <recommendedName>
        <fullName evidence="2">JmjC domain-containing protein</fullName>
    </recommendedName>
</protein>
<dbReference type="AlphaFoldDB" id="A0A6G1II43"/>
<dbReference type="Gene3D" id="2.60.120.650">
    <property type="entry name" value="Cupin"/>
    <property type="match status" value="1"/>
</dbReference>
<proteinExistence type="predicted"/>
<evidence type="ECO:0000313" key="4">
    <source>
        <dbReference type="Proteomes" id="UP000799291"/>
    </source>
</evidence>
<evidence type="ECO:0000256" key="1">
    <source>
        <dbReference type="SAM" id="MobiDB-lite"/>
    </source>
</evidence>
<feature type="region of interest" description="Disordered" evidence="1">
    <location>
        <begin position="115"/>
        <end position="154"/>
    </location>
</feature>
<feature type="compositionally biased region" description="Basic residues" evidence="1">
    <location>
        <begin position="573"/>
        <end position="587"/>
    </location>
</feature>
<sequence length="587" mass="66180">MDFPVPCKNDSALEWLVSRVPAFRTELRSTVGTGQDCACERMRDELLAKQQPDGVIACMKQVMREEWWGYNQVISEAEDMKWARFLLRAEVDPRQSGVKTLLALATVREEISRPRKCRRLSSSKSHSSGEVDLDGPADPEIPADARSPHPAHDFKGDAVSLQVLPSDRADLHGLAESEIHAGIHNAHPVHDFEGDAAFRDAIRNRLATQLKVQPNPPQTWGQQITQGMCLLLEHATRPAIEGRDVDIEAYVLPGKAARAMIDAGTPLRGPIITKDEQTFKWESDRGPMEQFFDRLVNLDRSVSVQDPSRQYPSDSSYRDMKLREVKTDFLEGARGDNPLNILDMENPIPLTLPRFLAGNDCNLLASVKSHFLDDGSGERRNATIAKWKMWKDVENWALLAQGGAQTFLHQDSLGQATWLTVQQGQVGFGWISCATPEELREWRETGEFPTDKVRFVVLGKGQTVYFEAGTIHFVFRLNGDPTFMLGGHIMRWSRVDEFLEVTLNQLQYEHITNEEVEKKAPVIVELVHQLVQDKVRENRAGEIGEDRIARFYGLKKEFDTKMKEIKGSVQSARSKKSAKSKKGKSVT</sequence>